<keyword evidence="5" id="KW-0235">DNA replication</keyword>
<gene>
    <name evidence="9" type="ORF">CUN50_03690</name>
</gene>
<keyword evidence="4" id="KW-0548">Nucleotidyltransferase</keyword>
<evidence type="ECO:0000256" key="3">
    <source>
        <dbReference type="ARBA" id="ARBA00022679"/>
    </source>
</evidence>
<dbReference type="Gene3D" id="3.40.50.300">
    <property type="entry name" value="P-loop containing nucleotide triphosphate hydrolases"/>
    <property type="match status" value="1"/>
</dbReference>
<organism evidence="9 10">
    <name type="scientific">Candidatus Thermofonsia Clade 1 bacterium</name>
    <dbReference type="NCBI Taxonomy" id="2364210"/>
    <lineage>
        <taxon>Bacteria</taxon>
        <taxon>Bacillati</taxon>
        <taxon>Chloroflexota</taxon>
        <taxon>Candidatus Thermofontia</taxon>
        <taxon>Candidatus Thermofonsia Clade 1</taxon>
    </lineage>
</organism>
<sequence length="341" mass="38694">MCSMSNALFRPEWPIIGHEWAVRHITRSLNAERLRHAYLISGVPRIGKTTFARAFAQAVNCLSDVARPCGLCRACQMTAQGTYADFSLIEAQENALRIEQIRELTRAVALRPVEGRYRVLILRRFHEASPQAMDALLKTLEEPPPHVLLLLTADTTESLLATIKSRCQLLNLRPLPVVTVRDALIDQHKVEPERAALIAQLSSGRMGWALDVLKDDSLLKQRAEWLDLLERALGESRTLRFERARHLSENRAALPTLLALWQSYWRDALLLAHHTAAASITNRDRRHALEQIARSVKAEEIYQTLLAVRRTLRYLQANVNTRLALDALMLELPRLRLLAAP</sequence>
<dbReference type="InterPro" id="IPR027417">
    <property type="entry name" value="P-loop_NTPase"/>
</dbReference>
<keyword evidence="3" id="KW-0808">Transferase</keyword>
<evidence type="ECO:0000256" key="7">
    <source>
        <dbReference type="ARBA" id="ARBA00049244"/>
    </source>
</evidence>
<dbReference type="GO" id="GO:0003887">
    <property type="term" value="F:DNA-directed DNA polymerase activity"/>
    <property type="evidence" value="ECO:0007669"/>
    <property type="project" value="UniProtKB-KW"/>
</dbReference>
<dbReference type="EC" id="2.7.7.7" evidence="1"/>
<evidence type="ECO:0000256" key="1">
    <source>
        <dbReference type="ARBA" id="ARBA00012417"/>
    </source>
</evidence>
<reference evidence="9 10" key="1">
    <citation type="submission" date="2017-11" db="EMBL/GenBank/DDBJ databases">
        <title>Evolution of Phototrophy in the Chloroflexi Phylum Driven by Horizontal Gene Transfer.</title>
        <authorList>
            <person name="Ward L.M."/>
            <person name="Hemp J."/>
            <person name="Shih P.M."/>
            <person name="Mcglynn S.E."/>
            <person name="Fischer W."/>
        </authorList>
    </citation>
    <scope>NUCLEOTIDE SEQUENCE [LARGE SCALE GENOMIC DNA]</scope>
    <source>
        <strain evidence="9">CP1_1M</strain>
    </source>
</reference>
<evidence type="ECO:0000313" key="10">
    <source>
        <dbReference type="Proteomes" id="UP000228947"/>
    </source>
</evidence>
<evidence type="ECO:0000313" key="9">
    <source>
        <dbReference type="EMBL" id="PJF42548.1"/>
    </source>
</evidence>
<dbReference type="EMBL" id="PGTL01000014">
    <property type="protein sequence ID" value="PJF42548.1"/>
    <property type="molecule type" value="Genomic_DNA"/>
</dbReference>
<comment type="caution">
    <text evidence="9">The sequence shown here is derived from an EMBL/GenBank/DDBJ whole genome shotgun (WGS) entry which is preliminary data.</text>
</comment>
<dbReference type="GO" id="GO:0009360">
    <property type="term" value="C:DNA polymerase III complex"/>
    <property type="evidence" value="ECO:0007669"/>
    <property type="project" value="InterPro"/>
</dbReference>
<keyword evidence="6" id="KW-0239">DNA-directed DNA polymerase</keyword>
<dbReference type="InterPro" id="IPR015199">
    <property type="entry name" value="DNA_pol_III_delta_C"/>
</dbReference>
<comment type="catalytic activity">
    <reaction evidence="7">
        <text>DNA(n) + a 2'-deoxyribonucleoside 5'-triphosphate = DNA(n+1) + diphosphate</text>
        <dbReference type="Rhea" id="RHEA:22508"/>
        <dbReference type="Rhea" id="RHEA-COMP:17339"/>
        <dbReference type="Rhea" id="RHEA-COMP:17340"/>
        <dbReference type="ChEBI" id="CHEBI:33019"/>
        <dbReference type="ChEBI" id="CHEBI:61560"/>
        <dbReference type="ChEBI" id="CHEBI:173112"/>
        <dbReference type="EC" id="2.7.7.7"/>
    </reaction>
</comment>
<protein>
    <recommendedName>
        <fullName evidence="2">DNA polymerase III subunit delta'</fullName>
        <ecNumber evidence="1">2.7.7.7</ecNumber>
    </recommendedName>
</protein>
<dbReference type="InterPro" id="IPR003593">
    <property type="entry name" value="AAA+_ATPase"/>
</dbReference>
<dbReference type="GO" id="GO:0006261">
    <property type="term" value="P:DNA-templated DNA replication"/>
    <property type="evidence" value="ECO:0007669"/>
    <property type="project" value="TreeGrafter"/>
</dbReference>
<proteinExistence type="predicted"/>
<evidence type="ECO:0000256" key="6">
    <source>
        <dbReference type="ARBA" id="ARBA00022932"/>
    </source>
</evidence>
<feature type="domain" description="AAA+ ATPase" evidence="8">
    <location>
        <begin position="34"/>
        <end position="175"/>
    </location>
</feature>
<dbReference type="PANTHER" id="PTHR11669">
    <property type="entry name" value="REPLICATION FACTOR C / DNA POLYMERASE III GAMMA-TAU SUBUNIT"/>
    <property type="match status" value="1"/>
</dbReference>
<accession>A0A2M8PYC2</accession>
<evidence type="ECO:0000256" key="4">
    <source>
        <dbReference type="ARBA" id="ARBA00022695"/>
    </source>
</evidence>
<dbReference type="InterPro" id="IPR050238">
    <property type="entry name" value="DNA_Rep/Repair_Clamp_Loader"/>
</dbReference>
<dbReference type="Pfam" id="PF09115">
    <property type="entry name" value="DNApol3-delta_C"/>
    <property type="match status" value="1"/>
</dbReference>
<dbReference type="AlphaFoldDB" id="A0A2M8PYC2"/>
<evidence type="ECO:0000256" key="2">
    <source>
        <dbReference type="ARBA" id="ARBA00014363"/>
    </source>
</evidence>
<evidence type="ECO:0000259" key="8">
    <source>
        <dbReference type="SMART" id="SM00382"/>
    </source>
</evidence>
<dbReference type="Proteomes" id="UP000228947">
    <property type="component" value="Unassembled WGS sequence"/>
</dbReference>
<dbReference type="SMART" id="SM00382">
    <property type="entry name" value="AAA"/>
    <property type="match status" value="1"/>
</dbReference>
<dbReference type="SUPFAM" id="SSF52540">
    <property type="entry name" value="P-loop containing nucleoside triphosphate hydrolases"/>
    <property type="match status" value="1"/>
</dbReference>
<dbReference type="PANTHER" id="PTHR11669:SF8">
    <property type="entry name" value="DNA POLYMERASE III SUBUNIT DELTA"/>
    <property type="match status" value="1"/>
</dbReference>
<evidence type="ECO:0000256" key="5">
    <source>
        <dbReference type="ARBA" id="ARBA00022705"/>
    </source>
</evidence>
<name>A0A2M8PYC2_9CHLR</name>
<dbReference type="Pfam" id="PF13177">
    <property type="entry name" value="DNA_pol3_delta2"/>
    <property type="match status" value="1"/>
</dbReference>
<dbReference type="GO" id="GO:0003677">
    <property type="term" value="F:DNA binding"/>
    <property type="evidence" value="ECO:0007669"/>
    <property type="project" value="InterPro"/>
</dbReference>